<dbReference type="PANTHER" id="PTHR31497:SF0">
    <property type="entry name" value="AUTOCRINE PROLIFERATION REPRESSOR PROTEIN A"/>
    <property type="match status" value="1"/>
</dbReference>
<gene>
    <name evidence="1" type="ORF">sS8_1156</name>
</gene>
<evidence type="ECO:0008006" key="3">
    <source>
        <dbReference type="Google" id="ProtNLM"/>
    </source>
</evidence>
<dbReference type="Gene3D" id="3.40.50.1820">
    <property type="entry name" value="alpha/beta hydrolase"/>
    <property type="match status" value="1"/>
</dbReference>
<dbReference type="KEGG" id="mmai:sS8_1156"/>
<organism evidence="1 2">
    <name type="scientific">Methylocaldum marinum</name>
    <dbReference type="NCBI Taxonomy" id="1432792"/>
    <lineage>
        <taxon>Bacteria</taxon>
        <taxon>Pseudomonadati</taxon>
        <taxon>Pseudomonadota</taxon>
        <taxon>Gammaproteobacteria</taxon>
        <taxon>Methylococcales</taxon>
        <taxon>Methylococcaceae</taxon>
        <taxon>Methylocaldum</taxon>
    </lineage>
</organism>
<dbReference type="OrthoDB" id="8950502at2"/>
<dbReference type="InterPro" id="IPR009199">
    <property type="entry name" value="PhoPQ-act_pathogen-rel_PqaA"/>
</dbReference>
<reference evidence="1 2" key="1">
    <citation type="submission" date="2016-12" db="EMBL/GenBank/DDBJ databases">
        <title>Genome sequencing of Methylocaldum marinum.</title>
        <authorList>
            <person name="Takeuchi M."/>
            <person name="Kamagata Y."/>
            <person name="Hiraoka S."/>
            <person name="Oshima K."/>
            <person name="Hattori M."/>
            <person name="Iwasaki W."/>
        </authorList>
    </citation>
    <scope>NUCLEOTIDE SEQUENCE [LARGE SCALE GENOMIC DNA]</scope>
    <source>
        <strain evidence="1 2">S8</strain>
    </source>
</reference>
<protein>
    <recommendedName>
        <fullName evidence="3">PhoPQ-activated pathogenicity-related protein</fullName>
    </recommendedName>
</protein>
<name>A0A250KNF6_9GAMM</name>
<evidence type="ECO:0000313" key="1">
    <source>
        <dbReference type="EMBL" id="BBA33118.1"/>
    </source>
</evidence>
<dbReference type="EMBL" id="AP017928">
    <property type="protein sequence ID" value="BBA33118.1"/>
    <property type="molecule type" value="Genomic_DNA"/>
</dbReference>
<sequence length="412" mass="46851">MVGALEDYVNAPDAVYLWRYESETRETWGTLNRLELISQKWRGEQWSHGLLIAQPRELRNPGTAFFLITHDGSACIDLLRAAAEQAGAIAAAITGVPNQPLYGRSEDALVAFTFDRYAATNDRTWPLLFPMVKSAVRGMDAIQEFAGRTLSVGIEKFLVAGASKRGWTAWLTAAVDRRVKAIAPMVFDMLNMKTQLRWTEKIYGQQSEYIHDYTDLGLHLALEDSPLHRLRVWVDPYAYRERYRMPKLLLLGTNDPYWTVDSLRHYWHDLPDPKFLFRAPNAGHGAGSTPEAKQTLASFFELVARDHPLPRLVWTHTQPTNDTEMIQVETDAKPTAIRLWTAESSDRDFRNDVWSSRGLDLDPVSNGAATLVFTPCDKYRAYMVEIDLHTPSGNPYQLSTEVRVLPDFAYIE</sequence>
<accession>A0A250KNF6</accession>
<dbReference type="InterPro" id="IPR029058">
    <property type="entry name" value="AB_hydrolase_fold"/>
</dbReference>
<dbReference type="Pfam" id="PF10142">
    <property type="entry name" value="PhoPQ_related"/>
    <property type="match status" value="1"/>
</dbReference>
<dbReference type="PANTHER" id="PTHR31497">
    <property type="entry name" value="AUTOCRINE PROLIFERATION REPRESSOR PROTEIN A"/>
    <property type="match status" value="1"/>
</dbReference>
<dbReference type="PIRSF" id="PIRSF014728">
    <property type="entry name" value="PqaA"/>
    <property type="match status" value="1"/>
</dbReference>
<dbReference type="SUPFAM" id="SSF53474">
    <property type="entry name" value="alpha/beta-Hydrolases"/>
    <property type="match status" value="1"/>
</dbReference>
<dbReference type="Proteomes" id="UP000266313">
    <property type="component" value="Chromosome"/>
</dbReference>
<proteinExistence type="predicted"/>
<keyword evidence="2" id="KW-1185">Reference proteome</keyword>
<dbReference type="RefSeq" id="WP_119628782.1">
    <property type="nucleotide sequence ID" value="NZ_AP017928.1"/>
</dbReference>
<evidence type="ECO:0000313" key="2">
    <source>
        <dbReference type="Proteomes" id="UP000266313"/>
    </source>
</evidence>
<dbReference type="AlphaFoldDB" id="A0A250KNF6"/>